<evidence type="ECO:0000256" key="1">
    <source>
        <dbReference type="ARBA" id="ARBA00023125"/>
    </source>
</evidence>
<keyword evidence="1" id="KW-0238">DNA-binding</keyword>
<protein>
    <recommendedName>
        <fullName evidence="2">Core-binding (CB) domain-containing protein</fullName>
    </recommendedName>
</protein>
<dbReference type="EMBL" id="JAEPRC010000113">
    <property type="protein sequence ID" value="KAG2208391.1"/>
    <property type="molecule type" value="Genomic_DNA"/>
</dbReference>
<reference evidence="3" key="1">
    <citation type="submission" date="2020-12" db="EMBL/GenBank/DDBJ databases">
        <title>Metabolic potential, ecology and presence of endohyphal bacteria is reflected in genomic diversity of Mucoromycotina.</title>
        <authorList>
            <person name="Muszewska A."/>
            <person name="Okrasinska A."/>
            <person name="Steczkiewicz K."/>
            <person name="Drgas O."/>
            <person name="Orlowska M."/>
            <person name="Perlinska-Lenart U."/>
            <person name="Aleksandrzak-Piekarczyk T."/>
            <person name="Szatraj K."/>
            <person name="Zielenkiewicz U."/>
            <person name="Pilsyk S."/>
            <person name="Malc E."/>
            <person name="Mieczkowski P."/>
            <person name="Kruszewska J.S."/>
            <person name="Biernat P."/>
            <person name="Pawlowska J."/>
        </authorList>
    </citation>
    <scope>NUCLEOTIDE SEQUENCE</scope>
    <source>
        <strain evidence="3">CBS 226.32</strain>
    </source>
</reference>
<gene>
    <name evidence="3" type="ORF">INT46_001060</name>
</gene>
<proteinExistence type="predicted"/>
<organism evidence="3 4">
    <name type="scientific">Mucor plumbeus</name>
    <dbReference type="NCBI Taxonomy" id="97098"/>
    <lineage>
        <taxon>Eukaryota</taxon>
        <taxon>Fungi</taxon>
        <taxon>Fungi incertae sedis</taxon>
        <taxon>Mucoromycota</taxon>
        <taxon>Mucoromycotina</taxon>
        <taxon>Mucoromycetes</taxon>
        <taxon>Mucorales</taxon>
        <taxon>Mucorineae</taxon>
        <taxon>Mucoraceae</taxon>
        <taxon>Mucor</taxon>
    </lineage>
</organism>
<dbReference type="OrthoDB" id="2218110at2759"/>
<dbReference type="SUPFAM" id="SSF47823">
    <property type="entry name" value="lambda integrase-like, N-terminal domain"/>
    <property type="match status" value="1"/>
</dbReference>
<dbReference type="PROSITE" id="PS51900">
    <property type="entry name" value="CB"/>
    <property type="match status" value="1"/>
</dbReference>
<accession>A0A8H7RC02</accession>
<keyword evidence="4" id="KW-1185">Reference proteome</keyword>
<dbReference type="Gene3D" id="1.10.150.130">
    <property type="match status" value="1"/>
</dbReference>
<evidence type="ECO:0000313" key="3">
    <source>
        <dbReference type="EMBL" id="KAG2208391.1"/>
    </source>
</evidence>
<evidence type="ECO:0000313" key="4">
    <source>
        <dbReference type="Proteomes" id="UP000650833"/>
    </source>
</evidence>
<dbReference type="GO" id="GO:0003677">
    <property type="term" value="F:DNA binding"/>
    <property type="evidence" value="ECO:0007669"/>
    <property type="project" value="UniProtKB-KW"/>
</dbReference>
<comment type="caution">
    <text evidence="3">The sequence shown here is derived from an EMBL/GenBank/DDBJ whole genome shotgun (WGS) entry which is preliminary data.</text>
</comment>
<sequence length="145" mass="16677">MAFVSKKRKDLGMTDDLIAHLNKTNRDITTIIYNSSWQNYADWCKASQRDPESDNTQQVLSFLNTFSHFSPSTLNKYRSSIASVLNILYPKSIPLAEDLDIIVFFRIKRQCTITIPKLTSLETWDADILTLHSTKFITIGKIIFI</sequence>
<dbReference type="InterPro" id="IPR010998">
    <property type="entry name" value="Integrase_recombinase_N"/>
</dbReference>
<name>A0A8H7RC02_9FUNG</name>
<dbReference type="InterPro" id="IPR044068">
    <property type="entry name" value="CB"/>
</dbReference>
<feature type="domain" description="Core-binding (CB)" evidence="2">
    <location>
        <begin position="12"/>
        <end position="89"/>
    </location>
</feature>
<dbReference type="Proteomes" id="UP000650833">
    <property type="component" value="Unassembled WGS sequence"/>
</dbReference>
<dbReference type="AlphaFoldDB" id="A0A8H7RC02"/>
<evidence type="ECO:0000259" key="2">
    <source>
        <dbReference type="PROSITE" id="PS51900"/>
    </source>
</evidence>